<comment type="subcellular location">
    <subcellularLocation>
        <location evidence="2">Membrane</location>
    </subcellularLocation>
</comment>
<dbReference type="GO" id="GO:0016020">
    <property type="term" value="C:membrane"/>
    <property type="evidence" value="ECO:0007669"/>
    <property type="project" value="UniProtKB-SubCell"/>
</dbReference>
<organism evidence="13 14">
    <name type="scientific">Clostridium intestinale</name>
    <dbReference type="NCBI Taxonomy" id="36845"/>
    <lineage>
        <taxon>Bacteria</taxon>
        <taxon>Bacillati</taxon>
        <taxon>Bacillota</taxon>
        <taxon>Clostridia</taxon>
        <taxon>Eubacteriales</taxon>
        <taxon>Clostridiaceae</taxon>
        <taxon>Clostridium</taxon>
    </lineage>
</organism>
<evidence type="ECO:0000259" key="12">
    <source>
        <dbReference type="PROSITE" id="PS50885"/>
    </source>
</evidence>
<dbReference type="Pfam" id="PF00672">
    <property type="entry name" value="HAMP"/>
    <property type="match status" value="1"/>
</dbReference>
<dbReference type="PANTHER" id="PTHR43711:SF1">
    <property type="entry name" value="HISTIDINE KINASE 1"/>
    <property type="match status" value="1"/>
</dbReference>
<dbReference type="PROSITE" id="PS50109">
    <property type="entry name" value="HIS_KIN"/>
    <property type="match status" value="1"/>
</dbReference>
<dbReference type="InterPro" id="IPR036097">
    <property type="entry name" value="HisK_dim/P_sf"/>
</dbReference>
<gene>
    <name evidence="13" type="ORF">HZF06_07125</name>
</gene>
<proteinExistence type="predicted"/>
<dbReference type="SMART" id="SM00387">
    <property type="entry name" value="HATPase_c"/>
    <property type="match status" value="1"/>
</dbReference>
<dbReference type="PANTHER" id="PTHR43711">
    <property type="entry name" value="TWO-COMPONENT HISTIDINE KINASE"/>
    <property type="match status" value="1"/>
</dbReference>
<dbReference type="CDD" id="cd00075">
    <property type="entry name" value="HATPase"/>
    <property type="match status" value="1"/>
</dbReference>
<evidence type="ECO:0000313" key="13">
    <source>
        <dbReference type="EMBL" id="QLY81345.1"/>
    </source>
</evidence>
<evidence type="ECO:0000256" key="7">
    <source>
        <dbReference type="ARBA" id="ARBA00023012"/>
    </source>
</evidence>
<dbReference type="InterPro" id="IPR050736">
    <property type="entry name" value="Sensor_HK_Regulatory"/>
</dbReference>
<dbReference type="Pfam" id="PF00512">
    <property type="entry name" value="HisKA"/>
    <property type="match status" value="1"/>
</dbReference>
<keyword evidence="4" id="KW-0597">Phosphoprotein</keyword>
<dbReference type="AlphaFoldDB" id="A0A7D6W2P7"/>
<name>A0A7D6W2P7_9CLOT</name>
<dbReference type="GO" id="GO:0000155">
    <property type="term" value="F:phosphorelay sensor kinase activity"/>
    <property type="evidence" value="ECO:0007669"/>
    <property type="project" value="InterPro"/>
</dbReference>
<dbReference type="EMBL" id="CP059378">
    <property type="protein sequence ID" value="QLY81345.1"/>
    <property type="molecule type" value="Genomic_DNA"/>
</dbReference>
<dbReference type="Gene3D" id="3.30.565.10">
    <property type="entry name" value="Histidine kinase-like ATPase, C-terminal domain"/>
    <property type="match status" value="1"/>
</dbReference>
<dbReference type="RefSeq" id="WP_021802688.1">
    <property type="nucleotide sequence ID" value="NZ_CP059378.1"/>
</dbReference>
<dbReference type="KEGG" id="cint:HZF06_07125"/>
<dbReference type="EC" id="2.7.13.3" evidence="3"/>
<dbReference type="SMART" id="SM00304">
    <property type="entry name" value="HAMP"/>
    <property type="match status" value="1"/>
</dbReference>
<evidence type="ECO:0000313" key="14">
    <source>
        <dbReference type="Proteomes" id="UP000512286"/>
    </source>
</evidence>
<dbReference type="Gene3D" id="6.10.340.10">
    <property type="match status" value="1"/>
</dbReference>
<keyword evidence="8 10" id="KW-0472">Membrane</keyword>
<dbReference type="InterPro" id="IPR036890">
    <property type="entry name" value="HATPase_C_sf"/>
</dbReference>
<keyword evidence="7" id="KW-0902">Two-component regulatory system</keyword>
<evidence type="ECO:0000256" key="4">
    <source>
        <dbReference type="ARBA" id="ARBA00022553"/>
    </source>
</evidence>
<feature type="transmembrane region" description="Helical" evidence="10">
    <location>
        <begin position="123"/>
        <end position="143"/>
    </location>
</feature>
<dbReference type="InterPro" id="IPR003661">
    <property type="entry name" value="HisK_dim/P_dom"/>
</dbReference>
<dbReference type="InterPro" id="IPR005467">
    <property type="entry name" value="His_kinase_dom"/>
</dbReference>
<feature type="domain" description="HAMP" evidence="12">
    <location>
        <begin position="145"/>
        <end position="197"/>
    </location>
</feature>
<sequence length="442" mass="51941">MKKKLKNLKKSLEIKFNRHIQYHTEEEIRQVKSELDSFELFREYQEDVEELSKKGYLTNRERHEEKHRLDKSFKKRLERIHRNNRGFQWYYSKVKYTRFLFLIFNLVICYVLFRYIGFSAIGVIYMSLMLLGGIGQILFLASIEKRILIPLQHLNEGVVEIAKGNYGVNVACEENSEVDMVIKSFNEMAKRLKEGEELKKEYEENRKLLIANISHDLKTPITSIQGYIETMAYTEDLPKETIKKYNQIIYNNAGYMNKLIDDLFLFSKLDMQKLEFNFELINIENFMGDLMEEFQFELEDKNIHFSYESKITEELIVKIDRKRIHQVFRNIIGNAVKYAPTDGSKNTSNKETNINVELYVNNGFINIDIKDNGEGIPEEKLPYIFDRFYRIDYARTKDLMSTGLGLAISKELVDAHGGSIKAESKINEGTCFTITLPIEEGE</sequence>
<dbReference type="PROSITE" id="PS50885">
    <property type="entry name" value="HAMP"/>
    <property type="match status" value="1"/>
</dbReference>
<dbReference type="FunFam" id="1.10.287.130:FF:000001">
    <property type="entry name" value="Two-component sensor histidine kinase"/>
    <property type="match status" value="1"/>
</dbReference>
<keyword evidence="5" id="KW-0808">Transferase</keyword>
<dbReference type="SUPFAM" id="SSF55874">
    <property type="entry name" value="ATPase domain of HSP90 chaperone/DNA topoisomerase II/histidine kinase"/>
    <property type="match status" value="1"/>
</dbReference>
<dbReference type="InterPro" id="IPR004358">
    <property type="entry name" value="Sig_transdc_His_kin-like_C"/>
</dbReference>
<evidence type="ECO:0000259" key="11">
    <source>
        <dbReference type="PROSITE" id="PS50109"/>
    </source>
</evidence>
<feature type="coiled-coil region" evidence="9">
    <location>
        <begin position="185"/>
        <end position="212"/>
    </location>
</feature>
<reference evidence="13 14" key="1">
    <citation type="submission" date="2020-07" db="EMBL/GenBank/DDBJ databases">
        <title>Electron transfer.</title>
        <authorList>
            <person name="Huang L."/>
            <person name="Liu X."/>
            <person name="Zhou S."/>
        </authorList>
    </citation>
    <scope>NUCLEOTIDE SEQUENCE [LARGE SCALE GENOMIC DNA]</scope>
    <source>
        <strain evidence="13 14">Lx1</strain>
    </source>
</reference>
<dbReference type="Gene3D" id="1.10.287.130">
    <property type="match status" value="1"/>
</dbReference>
<feature type="domain" description="Histidine kinase" evidence="11">
    <location>
        <begin position="212"/>
        <end position="440"/>
    </location>
</feature>
<dbReference type="Pfam" id="PF02518">
    <property type="entry name" value="HATPase_c"/>
    <property type="match status" value="1"/>
</dbReference>
<evidence type="ECO:0000256" key="2">
    <source>
        <dbReference type="ARBA" id="ARBA00004370"/>
    </source>
</evidence>
<dbReference type="Proteomes" id="UP000512286">
    <property type="component" value="Chromosome"/>
</dbReference>
<keyword evidence="6 13" id="KW-0418">Kinase</keyword>
<dbReference type="SMART" id="SM00388">
    <property type="entry name" value="HisKA"/>
    <property type="match status" value="1"/>
</dbReference>
<dbReference type="SUPFAM" id="SSF158472">
    <property type="entry name" value="HAMP domain-like"/>
    <property type="match status" value="1"/>
</dbReference>
<accession>A0A7D6W2P7</accession>
<feature type="transmembrane region" description="Helical" evidence="10">
    <location>
        <begin position="99"/>
        <end position="117"/>
    </location>
</feature>
<dbReference type="InterPro" id="IPR003594">
    <property type="entry name" value="HATPase_dom"/>
</dbReference>
<dbReference type="InterPro" id="IPR003660">
    <property type="entry name" value="HAMP_dom"/>
</dbReference>
<evidence type="ECO:0000256" key="10">
    <source>
        <dbReference type="SAM" id="Phobius"/>
    </source>
</evidence>
<evidence type="ECO:0000256" key="8">
    <source>
        <dbReference type="ARBA" id="ARBA00023136"/>
    </source>
</evidence>
<evidence type="ECO:0000256" key="5">
    <source>
        <dbReference type="ARBA" id="ARBA00022679"/>
    </source>
</evidence>
<dbReference type="SUPFAM" id="SSF47384">
    <property type="entry name" value="Homodimeric domain of signal transducing histidine kinase"/>
    <property type="match status" value="1"/>
</dbReference>
<keyword evidence="9" id="KW-0175">Coiled coil</keyword>
<comment type="catalytic activity">
    <reaction evidence="1">
        <text>ATP + protein L-histidine = ADP + protein N-phospho-L-histidine.</text>
        <dbReference type="EC" id="2.7.13.3"/>
    </reaction>
</comment>
<keyword evidence="10" id="KW-1133">Transmembrane helix</keyword>
<evidence type="ECO:0000256" key="6">
    <source>
        <dbReference type="ARBA" id="ARBA00022777"/>
    </source>
</evidence>
<dbReference type="PRINTS" id="PR00344">
    <property type="entry name" value="BCTRLSENSOR"/>
</dbReference>
<protein>
    <recommendedName>
        <fullName evidence="3">histidine kinase</fullName>
        <ecNumber evidence="3">2.7.13.3</ecNumber>
    </recommendedName>
</protein>
<dbReference type="FunFam" id="3.30.565.10:FF:000006">
    <property type="entry name" value="Sensor histidine kinase WalK"/>
    <property type="match status" value="1"/>
</dbReference>
<dbReference type="CDD" id="cd00082">
    <property type="entry name" value="HisKA"/>
    <property type="match status" value="1"/>
</dbReference>
<keyword evidence="10" id="KW-0812">Transmembrane</keyword>
<evidence type="ECO:0000256" key="9">
    <source>
        <dbReference type="SAM" id="Coils"/>
    </source>
</evidence>
<evidence type="ECO:0000256" key="1">
    <source>
        <dbReference type="ARBA" id="ARBA00000085"/>
    </source>
</evidence>
<dbReference type="CDD" id="cd06225">
    <property type="entry name" value="HAMP"/>
    <property type="match status" value="1"/>
</dbReference>
<evidence type="ECO:0000256" key="3">
    <source>
        <dbReference type="ARBA" id="ARBA00012438"/>
    </source>
</evidence>